<comment type="caution">
    <text evidence="2">The sequence shown here is derived from an EMBL/GenBank/DDBJ whole genome shotgun (WGS) entry which is preliminary data.</text>
</comment>
<organism evidence="2 3">
    <name type="scientific">Flavobacterium aureirubrum</name>
    <dbReference type="NCBI Taxonomy" id="3133147"/>
    <lineage>
        <taxon>Bacteria</taxon>
        <taxon>Pseudomonadati</taxon>
        <taxon>Bacteroidota</taxon>
        <taxon>Flavobacteriia</taxon>
        <taxon>Flavobacteriales</taxon>
        <taxon>Flavobacteriaceae</taxon>
        <taxon>Flavobacterium</taxon>
    </lineage>
</organism>
<dbReference type="PROSITE" id="PS50213">
    <property type="entry name" value="FAS1"/>
    <property type="match status" value="1"/>
</dbReference>
<dbReference type="InterPro" id="IPR000782">
    <property type="entry name" value="FAS1_domain"/>
</dbReference>
<reference evidence="2 3" key="1">
    <citation type="submission" date="2024-03" db="EMBL/GenBank/DDBJ databases">
        <title>Two novel species of the genus Flavobacterium exhibiting potentially degradation of complex polysaccharides.</title>
        <authorList>
            <person name="Lian X."/>
        </authorList>
    </citation>
    <scope>NUCLEOTIDE SEQUENCE [LARGE SCALE GENOMIC DNA]</scope>
    <source>
        <strain evidence="3">j3</strain>
    </source>
</reference>
<name>A0ABU9N6T9_9FLAO</name>
<dbReference type="Proteomes" id="UP001460072">
    <property type="component" value="Unassembled WGS sequence"/>
</dbReference>
<sequence>MKWFAGTDCKSALSGQNITINIDTVANVTTVSVTDANTTTADSEIGARDIRCTNGIIHRINKVLLPNLGN</sequence>
<evidence type="ECO:0000313" key="2">
    <source>
        <dbReference type="EMBL" id="MEM0543419.1"/>
    </source>
</evidence>
<keyword evidence="3" id="KW-1185">Reference proteome</keyword>
<dbReference type="Gene3D" id="2.30.180.10">
    <property type="entry name" value="FAS1 domain"/>
    <property type="match status" value="1"/>
</dbReference>
<accession>A0ABU9N6T9</accession>
<dbReference type="RefSeq" id="WP_342696615.1">
    <property type="nucleotide sequence ID" value="NZ_JBCGDO010000018.1"/>
</dbReference>
<proteinExistence type="predicted"/>
<dbReference type="EMBL" id="JBCGDO010000018">
    <property type="protein sequence ID" value="MEM0543419.1"/>
    <property type="molecule type" value="Genomic_DNA"/>
</dbReference>
<gene>
    <name evidence="2" type="ORF">WFZ85_12390</name>
</gene>
<protein>
    <submittedName>
        <fullName evidence="2">Fasciclin domain-containing protein</fullName>
    </submittedName>
</protein>
<dbReference type="InterPro" id="IPR036378">
    <property type="entry name" value="FAS1_dom_sf"/>
</dbReference>
<dbReference type="SUPFAM" id="SSF82153">
    <property type="entry name" value="FAS1 domain"/>
    <property type="match status" value="1"/>
</dbReference>
<feature type="domain" description="FAS1" evidence="1">
    <location>
        <begin position="1"/>
        <end position="64"/>
    </location>
</feature>
<evidence type="ECO:0000259" key="1">
    <source>
        <dbReference type="PROSITE" id="PS50213"/>
    </source>
</evidence>
<dbReference type="Pfam" id="PF02469">
    <property type="entry name" value="Fasciclin"/>
    <property type="match status" value="1"/>
</dbReference>
<evidence type="ECO:0000313" key="3">
    <source>
        <dbReference type="Proteomes" id="UP001460072"/>
    </source>
</evidence>